<reference evidence="2 3" key="1">
    <citation type="submission" date="2021-01" db="EMBL/GenBank/DDBJ databases">
        <title>Chryseolinea sp. Jin1 Genome sequencing and assembly.</title>
        <authorList>
            <person name="Kim I."/>
        </authorList>
    </citation>
    <scope>NUCLEOTIDE SEQUENCE [LARGE SCALE GENOMIC DNA]</scope>
    <source>
        <strain evidence="2 3">Jin1</strain>
    </source>
</reference>
<feature type="compositionally biased region" description="Polar residues" evidence="1">
    <location>
        <begin position="127"/>
        <end position="139"/>
    </location>
</feature>
<gene>
    <name evidence="2" type="ORF">JI741_28205</name>
</gene>
<dbReference type="Proteomes" id="UP000613030">
    <property type="component" value="Unassembled WGS sequence"/>
</dbReference>
<dbReference type="RefSeq" id="WP_202015405.1">
    <property type="nucleotide sequence ID" value="NZ_JAERRB010000014.1"/>
</dbReference>
<organism evidence="2 3">
    <name type="scientific">Chryseolinea lacunae</name>
    <dbReference type="NCBI Taxonomy" id="2801331"/>
    <lineage>
        <taxon>Bacteria</taxon>
        <taxon>Pseudomonadati</taxon>
        <taxon>Bacteroidota</taxon>
        <taxon>Cytophagia</taxon>
        <taxon>Cytophagales</taxon>
        <taxon>Fulvivirgaceae</taxon>
        <taxon>Chryseolinea</taxon>
    </lineage>
</organism>
<feature type="region of interest" description="Disordered" evidence="1">
    <location>
        <begin position="108"/>
        <end position="139"/>
    </location>
</feature>
<evidence type="ECO:0000256" key="1">
    <source>
        <dbReference type="SAM" id="MobiDB-lite"/>
    </source>
</evidence>
<protein>
    <submittedName>
        <fullName evidence="2">Uncharacterized protein</fullName>
    </submittedName>
</protein>
<evidence type="ECO:0000313" key="3">
    <source>
        <dbReference type="Proteomes" id="UP000613030"/>
    </source>
</evidence>
<dbReference type="EMBL" id="JAERRB010000014">
    <property type="protein sequence ID" value="MBL0745146.1"/>
    <property type="molecule type" value="Genomic_DNA"/>
</dbReference>
<proteinExistence type="predicted"/>
<name>A0ABS1L3K0_9BACT</name>
<sequence>MEHEIEKRIREKVWQAEAIPVAWSKQAAWQSVRKAEQPRSRNSFRYVAAAASVLMALSFFSDDLLLQTHTPHVVVYAMPEGMPQSSIQKDDCMSEALQKAEHPEPFLTLTSRGDLRGTPSHRDPERMNNTTTPSDTLSSIAGPITLEKWMQQDIRNESTDTITHPVQHKKVIHAIVGILETSSKDTLVEHKQKVSRLKLFKRHERDLKNTLDDQEKSMTARIN</sequence>
<comment type="caution">
    <text evidence="2">The sequence shown here is derived from an EMBL/GenBank/DDBJ whole genome shotgun (WGS) entry which is preliminary data.</text>
</comment>
<accession>A0ABS1L3K0</accession>
<evidence type="ECO:0000313" key="2">
    <source>
        <dbReference type="EMBL" id="MBL0745146.1"/>
    </source>
</evidence>
<keyword evidence="3" id="KW-1185">Reference proteome</keyword>